<gene>
    <name evidence="4" type="ORF">Clacol_003756</name>
</gene>
<feature type="compositionally biased region" description="Polar residues" evidence="2">
    <location>
        <begin position="148"/>
        <end position="161"/>
    </location>
</feature>
<organism evidence="4 5">
    <name type="scientific">Clathrus columnatus</name>
    <dbReference type="NCBI Taxonomy" id="1419009"/>
    <lineage>
        <taxon>Eukaryota</taxon>
        <taxon>Fungi</taxon>
        <taxon>Dikarya</taxon>
        <taxon>Basidiomycota</taxon>
        <taxon>Agaricomycotina</taxon>
        <taxon>Agaricomycetes</taxon>
        <taxon>Phallomycetidae</taxon>
        <taxon>Phallales</taxon>
        <taxon>Clathraceae</taxon>
        <taxon>Clathrus</taxon>
    </lineage>
</organism>
<evidence type="ECO:0000259" key="3">
    <source>
        <dbReference type="SMART" id="SM00787"/>
    </source>
</evidence>
<protein>
    <recommendedName>
        <fullName evidence="3">Spc7 kinetochore protein domain-containing protein</fullName>
    </recommendedName>
</protein>
<dbReference type="GO" id="GO:0000776">
    <property type="term" value="C:kinetochore"/>
    <property type="evidence" value="ECO:0007669"/>
    <property type="project" value="TreeGrafter"/>
</dbReference>
<dbReference type="AlphaFoldDB" id="A0AAV5A8L4"/>
<dbReference type="Proteomes" id="UP001050691">
    <property type="component" value="Unassembled WGS sequence"/>
</dbReference>
<feature type="region of interest" description="Disordered" evidence="2">
    <location>
        <begin position="529"/>
        <end position="568"/>
    </location>
</feature>
<evidence type="ECO:0000256" key="1">
    <source>
        <dbReference type="SAM" id="Coils"/>
    </source>
</evidence>
<feature type="region of interest" description="Disordered" evidence="2">
    <location>
        <begin position="619"/>
        <end position="640"/>
    </location>
</feature>
<feature type="compositionally biased region" description="Polar residues" evidence="2">
    <location>
        <begin position="558"/>
        <end position="568"/>
    </location>
</feature>
<feature type="compositionally biased region" description="Low complexity" evidence="2">
    <location>
        <begin position="205"/>
        <end position="214"/>
    </location>
</feature>
<feature type="region of interest" description="Disordered" evidence="2">
    <location>
        <begin position="489"/>
        <end position="513"/>
    </location>
</feature>
<dbReference type="Pfam" id="PF08317">
    <property type="entry name" value="Spc7"/>
    <property type="match status" value="1"/>
</dbReference>
<feature type="compositionally biased region" description="Basic and acidic residues" evidence="2">
    <location>
        <begin position="162"/>
        <end position="174"/>
    </location>
</feature>
<dbReference type="PANTHER" id="PTHR28260">
    <property type="entry name" value="SPINDLE POLE BODY COMPONENT SPC105"/>
    <property type="match status" value="1"/>
</dbReference>
<dbReference type="InterPro" id="IPR033338">
    <property type="entry name" value="Spc105/Spc7"/>
</dbReference>
<name>A0AAV5A8L4_9AGAM</name>
<dbReference type="EMBL" id="BPWL01000004">
    <property type="protein sequence ID" value="GJJ09533.1"/>
    <property type="molecule type" value="Genomic_DNA"/>
</dbReference>
<accession>A0AAV5A8L4</accession>
<feature type="region of interest" description="Disordered" evidence="2">
    <location>
        <begin position="1"/>
        <end position="73"/>
    </location>
</feature>
<dbReference type="SMART" id="SM00787">
    <property type="entry name" value="Spc7"/>
    <property type="match status" value="1"/>
</dbReference>
<dbReference type="Pfam" id="PF18210">
    <property type="entry name" value="Knl1_RWD_C"/>
    <property type="match status" value="1"/>
</dbReference>
<feature type="domain" description="Spc7 kinetochore protein" evidence="3">
    <location>
        <begin position="585"/>
        <end position="903"/>
    </location>
</feature>
<dbReference type="GO" id="GO:1990758">
    <property type="term" value="P:mitotic sister chromatid biorientation"/>
    <property type="evidence" value="ECO:0007669"/>
    <property type="project" value="TreeGrafter"/>
</dbReference>
<evidence type="ECO:0000256" key="2">
    <source>
        <dbReference type="SAM" id="MobiDB-lite"/>
    </source>
</evidence>
<sequence length="1095" mass="122271">MPRENNLLKRSPRSRKSLALGKNSNTLSPKQKRAHSIAPGEKISLNAPRRSILRPPRGILKPSNQSDLHQDTVQSVTQILSPWSNPNFRDSIDVSASLSTGEFYANVNDNNTTRKSLGGRRTSEQQGNENSSPSQLNEAKNALDLKHQSPSNSKATDPESWQSRRTDNYSRSHFDSTGVQDEEESMELSDDIILPQISTEGGNFSESMSEASDSSMEDENMSMTGHLGGGSPPRRQSLTVASEPRRGSRMRSSISIPVSTNGSTDFTVSVDRPPPPESDAFKALKAMANGNRPDTNENDEETGELDMDVTTAVSRLMAARDSVGMFYEGDSFSTDDSMDAANDHTMNMTSVMGNLRSLEMNSRATQEDEEMEETMSVASLVEGNILDPVSSLSNRPQSFQTPRVDRNLRSRIPVSLSVPKFTRSVESELTVPSLSEKTPLRLGESSVAPAFVPKVNPAKRLASPRKSISSKKIILPTDQAPLQIADPSEYNQTLPPHDGTLKSTRRPSGHYRKSLTSIPATEVHTQITLPKDTCDDQPNRNEPSSLGEQRFETDLPESLQSENSTMTEESMITSGKLFQNRSSISGDSVIKDNMDPISIDQFLTMTSIHFMDDLTCPRRSTIHPSQMKRQTSIEGSGESSPLSSYVIGMAIHVAQLETMIWISNDIKTAIDKYKAQYQQTEDDIAKDIPLLFCEYFAASEEDREPILYVLKLIKTHTISSAKANWYEWKRGWIQGLQTNALRTLENLDADKDQLVDISTRASETIPFLRAEYEAISQGLEVEQAAIAEIQQCDQQFLSELKATIAEQSHELDLLRTEIKEGENKLEQLEETAETLREQMDSTEKAIKITQRQLEMQKTSTRAEVFCLRDELQCLQDLHLWRIINMNPSTLELVYDSKYKVTIPCHHFIPVPDGLQISPVEGAEEDDFPLLSQFMLGLASRYAVRSETKATLRSIIQRLSDFWTSYFQLRWQLSFITIKYPLSCQLLPSGSTVNEARGFQATVTVLLLNKTAKAKISFSFNEDLLSQWPNTLSALQYTVGVIYGQVSAYDIEEAIGNRLREAKPEENHACLVDACMEVTSSLINVQMAVSSNMKSW</sequence>
<feature type="compositionally biased region" description="Polar residues" evidence="2">
    <location>
        <begin position="62"/>
        <end position="73"/>
    </location>
</feature>
<dbReference type="GO" id="GO:0034501">
    <property type="term" value="P:protein localization to kinetochore"/>
    <property type="evidence" value="ECO:0007669"/>
    <property type="project" value="TreeGrafter"/>
</dbReference>
<feature type="compositionally biased region" description="Polar residues" evidence="2">
    <location>
        <begin position="622"/>
        <end position="640"/>
    </location>
</feature>
<feature type="compositionally biased region" description="Polar residues" evidence="2">
    <location>
        <begin position="124"/>
        <end position="138"/>
    </location>
</feature>
<proteinExistence type="predicted"/>
<keyword evidence="1" id="KW-0175">Coiled coil</keyword>
<feature type="compositionally biased region" description="Acidic residues" evidence="2">
    <location>
        <begin position="180"/>
        <end position="190"/>
    </location>
</feature>
<evidence type="ECO:0000313" key="4">
    <source>
        <dbReference type="EMBL" id="GJJ09533.1"/>
    </source>
</evidence>
<reference evidence="4" key="1">
    <citation type="submission" date="2021-10" db="EMBL/GenBank/DDBJ databases">
        <title>De novo Genome Assembly of Clathrus columnatus (Basidiomycota, Fungi) Using Illumina and Nanopore Sequence Data.</title>
        <authorList>
            <person name="Ogiso-Tanaka E."/>
            <person name="Itagaki H."/>
            <person name="Hosoya T."/>
            <person name="Hosaka K."/>
        </authorList>
    </citation>
    <scope>NUCLEOTIDE SEQUENCE</scope>
    <source>
        <strain evidence="4">MO-923</strain>
    </source>
</reference>
<feature type="region of interest" description="Disordered" evidence="2">
    <location>
        <begin position="106"/>
        <end position="274"/>
    </location>
</feature>
<comment type="caution">
    <text evidence="4">The sequence shown here is derived from an EMBL/GenBank/DDBJ whole genome shotgun (WGS) entry which is preliminary data.</text>
</comment>
<dbReference type="PANTHER" id="PTHR28260:SF1">
    <property type="entry name" value="SPINDLE POLE BODY COMPONENT SPC105"/>
    <property type="match status" value="1"/>
</dbReference>
<keyword evidence="5" id="KW-1185">Reference proteome</keyword>
<dbReference type="GO" id="GO:0007094">
    <property type="term" value="P:mitotic spindle assembly checkpoint signaling"/>
    <property type="evidence" value="ECO:0007669"/>
    <property type="project" value="TreeGrafter"/>
</dbReference>
<feature type="compositionally biased region" description="Basic residues" evidence="2">
    <location>
        <begin position="503"/>
        <end position="513"/>
    </location>
</feature>
<feature type="coiled-coil region" evidence="1">
    <location>
        <begin position="797"/>
        <end position="852"/>
    </location>
</feature>
<evidence type="ECO:0000313" key="5">
    <source>
        <dbReference type="Proteomes" id="UP001050691"/>
    </source>
</evidence>
<feature type="compositionally biased region" description="Polar residues" evidence="2">
    <location>
        <begin position="257"/>
        <end position="267"/>
    </location>
</feature>
<dbReference type="InterPro" id="IPR040850">
    <property type="entry name" value="Knl1_RWD_C"/>
</dbReference>
<dbReference type="InterPro" id="IPR013253">
    <property type="entry name" value="Spc7_domain"/>
</dbReference>